<evidence type="ECO:0000256" key="1">
    <source>
        <dbReference type="SAM" id="SignalP"/>
    </source>
</evidence>
<keyword evidence="3" id="KW-1185">Reference proteome</keyword>
<evidence type="ECO:0000313" key="3">
    <source>
        <dbReference type="Proteomes" id="UP001153714"/>
    </source>
</evidence>
<dbReference type="EMBL" id="OU893351">
    <property type="protein sequence ID" value="CAH0756793.1"/>
    <property type="molecule type" value="Genomic_DNA"/>
</dbReference>
<reference evidence="2" key="2">
    <citation type="submission" date="2022-10" db="EMBL/GenBank/DDBJ databases">
        <authorList>
            <consortium name="ENA_rothamsted_submissions"/>
            <consortium name="culmorum"/>
            <person name="King R."/>
        </authorList>
    </citation>
    <scope>NUCLEOTIDE SEQUENCE</scope>
</reference>
<dbReference type="Proteomes" id="UP001153714">
    <property type="component" value="Chromosome 20"/>
</dbReference>
<proteinExistence type="predicted"/>
<feature type="signal peptide" evidence="1">
    <location>
        <begin position="1"/>
        <end position="28"/>
    </location>
</feature>
<feature type="chain" id="PRO_5040200009" evidence="1">
    <location>
        <begin position="29"/>
        <end position="117"/>
    </location>
</feature>
<sequence>MQIFQMNKSVALLLFFSVACMSAPATDSELESILDDIFGPSTSTNEPAVVADKNQPPVDLDTIIREVFESNVTTSTTSTSRTEDETECDIGGQKGACTPYYLCPEAAEVSEGIIDIA</sequence>
<evidence type="ECO:0000313" key="2">
    <source>
        <dbReference type="EMBL" id="CAH0756793.1"/>
    </source>
</evidence>
<name>A0A9P0FYN4_9NEOP</name>
<reference evidence="2" key="1">
    <citation type="submission" date="2021-12" db="EMBL/GenBank/DDBJ databases">
        <authorList>
            <person name="King R."/>
        </authorList>
    </citation>
    <scope>NUCLEOTIDE SEQUENCE</scope>
</reference>
<protein>
    <submittedName>
        <fullName evidence="2">Uncharacterized protein</fullName>
    </submittedName>
</protein>
<accession>A0A9P0FYN4</accession>
<organism evidence="2 3">
    <name type="scientific">Diatraea saccharalis</name>
    <name type="common">sugarcane borer</name>
    <dbReference type="NCBI Taxonomy" id="40085"/>
    <lineage>
        <taxon>Eukaryota</taxon>
        <taxon>Metazoa</taxon>
        <taxon>Ecdysozoa</taxon>
        <taxon>Arthropoda</taxon>
        <taxon>Hexapoda</taxon>
        <taxon>Insecta</taxon>
        <taxon>Pterygota</taxon>
        <taxon>Neoptera</taxon>
        <taxon>Endopterygota</taxon>
        <taxon>Lepidoptera</taxon>
        <taxon>Glossata</taxon>
        <taxon>Ditrysia</taxon>
        <taxon>Pyraloidea</taxon>
        <taxon>Crambidae</taxon>
        <taxon>Crambinae</taxon>
        <taxon>Diatraea</taxon>
    </lineage>
</organism>
<gene>
    <name evidence="2" type="ORF">DIATSA_LOCUS7394</name>
</gene>
<dbReference type="AlphaFoldDB" id="A0A9P0FYN4"/>
<keyword evidence="1" id="KW-0732">Signal</keyword>